<dbReference type="PROSITE" id="PS50096">
    <property type="entry name" value="IQ"/>
    <property type="match status" value="1"/>
</dbReference>
<dbReference type="Gene3D" id="3.40.50.300">
    <property type="entry name" value="P-loop containing nucleotide triphosphate hydrolases"/>
    <property type="match status" value="1"/>
</dbReference>
<feature type="region of interest" description="Disordered" evidence="3">
    <location>
        <begin position="409"/>
        <end position="442"/>
    </location>
</feature>
<protein>
    <submittedName>
        <fullName evidence="5">IQ motif containing with AAA domain 1</fullName>
    </submittedName>
</protein>
<proteinExistence type="predicted"/>
<dbReference type="Gene3D" id="1.10.8.60">
    <property type="match status" value="1"/>
</dbReference>
<evidence type="ECO:0000256" key="1">
    <source>
        <dbReference type="ARBA" id="ARBA00022741"/>
    </source>
</evidence>
<keyword evidence="6" id="KW-1185">Reference proteome</keyword>
<feature type="domain" description="ATPase AAA-type core" evidence="4">
    <location>
        <begin position="526"/>
        <end position="641"/>
    </location>
</feature>
<evidence type="ECO:0000256" key="2">
    <source>
        <dbReference type="ARBA" id="ARBA00022840"/>
    </source>
</evidence>
<name>A0A2K5BZ95_AOTNA</name>
<dbReference type="FunFam" id="1.10.8.60:FF:000064">
    <property type="entry name" value="IQ motif containing with AAA domain 1"/>
    <property type="match status" value="1"/>
</dbReference>
<evidence type="ECO:0000313" key="6">
    <source>
        <dbReference type="Proteomes" id="UP000233020"/>
    </source>
</evidence>
<evidence type="ECO:0000259" key="4">
    <source>
        <dbReference type="Pfam" id="PF00004"/>
    </source>
</evidence>
<accession>A0A2K5BZ95</accession>
<feature type="compositionally biased region" description="Basic residues" evidence="3">
    <location>
        <begin position="419"/>
        <end position="437"/>
    </location>
</feature>
<dbReference type="Ensembl" id="ENSANAT00000015882.1">
    <property type="protein sequence ID" value="ENSANAP00000001760.1"/>
    <property type="gene ID" value="ENSANAG00000014576.1"/>
</dbReference>
<dbReference type="SUPFAM" id="SSF52540">
    <property type="entry name" value="P-loop containing nucleoside triphosphate hydrolases"/>
    <property type="match status" value="1"/>
</dbReference>
<organism evidence="5 6">
    <name type="scientific">Aotus nancymaae</name>
    <name type="common">Ma's night monkey</name>
    <dbReference type="NCBI Taxonomy" id="37293"/>
    <lineage>
        <taxon>Eukaryota</taxon>
        <taxon>Metazoa</taxon>
        <taxon>Chordata</taxon>
        <taxon>Craniata</taxon>
        <taxon>Vertebrata</taxon>
        <taxon>Euteleostomi</taxon>
        <taxon>Mammalia</taxon>
        <taxon>Eutheria</taxon>
        <taxon>Euarchontoglires</taxon>
        <taxon>Primates</taxon>
        <taxon>Haplorrhini</taxon>
        <taxon>Platyrrhini</taxon>
        <taxon>Aotidae</taxon>
        <taxon>Aotus</taxon>
    </lineage>
</organism>
<feature type="compositionally biased region" description="Basic and acidic residues" evidence="3">
    <location>
        <begin position="409"/>
        <end position="418"/>
    </location>
</feature>
<evidence type="ECO:0000256" key="3">
    <source>
        <dbReference type="SAM" id="MobiDB-lite"/>
    </source>
</evidence>
<dbReference type="GO" id="GO:0016887">
    <property type="term" value="F:ATP hydrolysis activity"/>
    <property type="evidence" value="ECO:0007669"/>
    <property type="project" value="InterPro"/>
</dbReference>
<keyword evidence="1" id="KW-0547">Nucleotide-binding</keyword>
<dbReference type="PANTHER" id="PTHR14690:SF8">
    <property type="entry name" value="DYNEIN REGULATORY COMPLEX PROTEIN 11"/>
    <property type="match status" value="1"/>
</dbReference>
<dbReference type="GeneTree" id="ENSGT00940000154067"/>
<dbReference type="InterPro" id="IPR003959">
    <property type="entry name" value="ATPase_AAA_core"/>
</dbReference>
<dbReference type="GO" id="GO:0005524">
    <property type="term" value="F:ATP binding"/>
    <property type="evidence" value="ECO:0007669"/>
    <property type="project" value="UniProtKB-KW"/>
</dbReference>
<evidence type="ECO:0000313" key="5">
    <source>
        <dbReference type="Ensembl" id="ENSANAP00000001760.1"/>
    </source>
</evidence>
<dbReference type="InterPro" id="IPR052267">
    <property type="entry name" value="N-DRC_Component"/>
</dbReference>
<dbReference type="InterPro" id="IPR027417">
    <property type="entry name" value="P-loop_NTPase"/>
</dbReference>
<reference evidence="5" key="2">
    <citation type="submission" date="2025-09" db="UniProtKB">
        <authorList>
            <consortium name="Ensembl"/>
        </authorList>
    </citation>
    <scope>IDENTIFICATION</scope>
</reference>
<dbReference type="Pfam" id="PF00004">
    <property type="entry name" value="AAA"/>
    <property type="match status" value="1"/>
</dbReference>
<dbReference type="PANTHER" id="PTHR14690">
    <property type="entry name" value="IQ MOTIF CONTAINING WITH AAA DOMAIN 1"/>
    <property type="match status" value="1"/>
</dbReference>
<dbReference type="AlphaFoldDB" id="A0A2K5BZ95"/>
<keyword evidence="2" id="KW-0067">ATP-binding</keyword>
<sequence length="777" mass="89989">GMYDKLWHQTQEALGALLDKESQMIEPQRNQVFVFQTLATFYIKYVQIFRNLENVYDQIIHPQKRILIRKILDGVMGRVLELKNEMVELELTEFHYFDDILQDLKLTPQQLDIPIPKYFLKEKLEVIKEREKILAQILADSGIETSEVKYSEKSIPFDEAVKLIQIAERARQGRLRALFMKQIFLQEYRAKQSKILGKKVMDPWAAALRIQKAWRGFCQCKNTEKLREEEMIFLGMTPPPLFNEVSATVIQAEKVDRLRNEVQIKHEEDYREALVTIKNDLKLMEGLDIKENLQDQIRHWFIECRNLTGTFPDYPDVEEGGSAIIFSNKTTQQEEDEAWKMSPSVFLPAMKEGNNTYKDIWMNKDESWNFSQDYDPELIKEEKRKELESEIRVQVDELMRQELKNLKLAVDREREHPEKARKKKEKKGKKGKKKEKKAKKDKDLTADRTIESLYKELVEEGLLIRALKVNLSDYIGEYSYLGTTLRQVSIEPMPSLLDVRQLITLYGIWPLGSAAVHEKAPLVKSLLLVGPSGVGKKMLVHAICTETGANLFNLSSSNIAGKYPGKNGLQMMLHAVFKVARQLQPSVVWIEDTEKTFYKRVPSAEKMNEPKRLKKHLPKILKLLKPEDRILIVGTTRRPFDAELQSFCKVYQKIILVPRPDYASRYVLWKQIIERNGGVLTSALNVSCLAKVTDGFTQGHIVQAVKGVLTDQRIRRQTYKPLTAVEFIMAITSMNPVYKEEEESFKNWYAETPLGKKRALAITGGSTEKAKDSREKK</sequence>
<dbReference type="Proteomes" id="UP000233020">
    <property type="component" value="Unplaced"/>
</dbReference>
<dbReference type="CDD" id="cd19506">
    <property type="entry name" value="RecA-like_IQCA1"/>
    <property type="match status" value="1"/>
</dbReference>
<gene>
    <name evidence="5" type="primary">IQCA1</name>
</gene>
<reference evidence="5" key="1">
    <citation type="submission" date="2025-08" db="UniProtKB">
        <authorList>
            <consortium name="Ensembl"/>
        </authorList>
    </citation>
    <scope>IDENTIFICATION</scope>
</reference>